<accession>A0A1J1J7N1</accession>
<dbReference type="Proteomes" id="UP000183832">
    <property type="component" value="Unassembled WGS sequence"/>
</dbReference>
<evidence type="ECO:0000313" key="2">
    <source>
        <dbReference type="Proteomes" id="UP000183832"/>
    </source>
</evidence>
<sequence>MFTKIRSLYWKSSEAHNRHLQQSNLFFHLDHRVVSELNIKKRFQQKEKLIKQEANSSAI</sequence>
<organism evidence="1 2">
    <name type="scientific">Clunio marinus</name>
    <dbReference type="NCBI Taxonomy" id="568069"/>
    <lineage>
        <taxon>Eukaryota</taxon>
        <taxon>Metazoa</taxon>
        <taxon>Ecdysozoa</taxon>
        <taxon>Arthropoda</taxon>
        <taxon>Hexapoda</taxon>
        <taxon>Insecta</taxon>
        <taxon>Pterygota</taxon>
        <taxon>Neoptera</taxon>
        <taxon>Endopterygota</taxon>
        <taxon>Diptera</taxon>
        <taxon>Nematocera</taxon>
        <taxon>Chironomoidea</taxon>
        <taxon>Chironomidae</taxon>
        <taxon>Clunio</taxon>
    </lineage>
</organism>
<evidence type="ECO:0000313" key="1">
    <source>
        <dbReference type="EMBL" id="CRL06905.1"/>
    </source>
</evidence>
<name>A0A1J1J7N1_9DIPT</name>
<keyword evidence="2" id="KW-1185">Reference proteome</keyword>
<protein>
    <submittedName>
        <fullName evidence="1">CLUMA_CG019654, isoform A</fullName>
    </submittedName>
</protein>
<reference evidence="1 2" key="1">
    <citation type="submission" date="2015-04" db="EMBL/GenBank/DDBJ databases">
        <authorList>
            <person name="Syromyatnikov M.Y."/>
            <person name="Popov V.N."/>
        </authorList>
    </citation>
    <scope>NUCLEOTIDE SEQUENCE [LARGE SCALE GENOMIC DNA]</scope>
</reference>
<proteinExistence type="predicted"/>
<gene>
    <name evidence="1" type="ORF">CLUMA_CG019654</name>
</gene>
<dbReference type="EMBL" id="CVRI01000067">
    <property type="protein sequence ID" value="CRL06905.1"/>
    <property type="molecule type" value="Genomic_DNA"/>
</dbReference>
<dbReference type="AlphaFoldDB" id="A0A1J1J7N1"/>